<dbReference type="InterPro" id="IPR036864">
    <property type="entry name" value="Zn2-C6_fun-type_DNA-bd_sf"/>
</dbReference>
<evidence type="ECO:0000259" key="8">
    <source>
        <dbReference type="Pfam" id="PF00172"/>
    </source>
</evidence>
<dbReference type="Pfam" id="PF00172">
    <property type="entry name" value="Zn_clus"/>
    <property type="match status" value="1"/>
</dbReference>
<evidence type="ECO:0000256" key="7">
    <source>
        <dbReference type="SAM" id="MobiDB-lite"/>
    </source>
</evidence>
<reference evidence="10" key="1">
    <citation type="submission" date="2016-03" db="EMBL/GenBank/DDBJ databases">
        <authorList>
            <person name="Guldener U."/>
        </authorList>
    </citation>
    <scope>NUCLEOTIDE SEQUENCE [LARGE SCALE GENOMIC DNA]</scope>
    <source>
        <strain evidence="10">04CH-RAC-A.6.1</strain>
    </source>
</reference>
<gene>
    <name evidence="9" type="ORF">RAG0_10795</name>
</gene>
<feature type="compositionally biased region" description="Low complexity" evidence="7">
    <location>
        <begin position="46"/>
        <end position="59"/>
    </location>
</feature>
<dbReference type="InterPro" id="IPR052360">
    <property type="entry name" value="Transcr_Regulatory_Proteins"/>
</dbReference>
<proteinExistence type="predicted"/>
<dbReference type="SUPFAM" id="SSF57701">
    <property type="entry name" value="Zn2/Cys6 DNA-binding domain"/>
    <property type="match status" value="1"/>
</dbReference>
<dbReference type="GO" id="GO:0003677">
    <property type="term" value="F:DNA binding"/>
    <property type="evidence" value="ECO:0007669"/>
    <property type="project" value="UniProtKB-KW"/>
</dbReference>
<dbReference type="AlphaFoldDB" id="A0A1E1L1A7"/>
<organism evidence="9 10">
    <name type="scientific">Rhynchosporium agropyri</name>
    <dbReference type="NCBI Taxonomy" id="914238"/>
    <lineage>
        <taxon>Eukaryota</taxon>
        <taxon>Fungi</taxon>
        <taxon>Dikarya</taxon>
        <taxon>Ascomycota</taxon>
        <taxon>Pezizomycotina</taxon>
        <taxon>Leotiomycetes</taxon>
        <taxon>Helotiales</taxon>
        <taxon>Ploettnerulaceae</taxon>
        <taxon>Rhynchosporium</taxon>
    </lineage>
</organism>
<accession>A0A1E1L1A7</accession>
<keyword evidence="5" id="KW-0804">Transcription</keyword>
<evidence type="ECO:0000256" key="1">
    <source>
        <dbReference type="ARBA" id="ARBA00022723"/>
    </source>
</evidence>
<feature type="domain" description="Zn(2)-C6 fungal-type" evidence="8">
    <location>
        <begin position="19"/>
        <end position="47"/>
    </location>
</feature>
<evidence type="ECO:0000256" key="6">
    <source>
        <dbReference type="ARBA" id="ARBA00023242"/>
    </source>
</evidence>
<dbReference type="OrthoDB" id="2593732at2759"/>
<evidence type="ECO:0000256" key="4">
    <source>
        <dbReference type="ARBA" id="ARBA00023125"/>
    </source>
</evidence>
<name>A0A1E1L1A7_9HELO</name>
<dbReference type="Gene3D" id="4.10.240.10">
    <property type="entry name" value="Zn(2)-C6 fungal-type DNA-binding domain"/>
    <property type="match status" value="1"/>
</dbReference>
<protein>
    <recommendedName>
        <fullName evidence="8">Zn(2)-C6 fungal-type domain-containing protein</fullName>
    </recommendedName>
</protein>
<dbReference type="PANTHER" id="PTHR36206">
    <property type="entry name" value="ASPERCRYPTIN BIOSYNTHESIS CLUSTER-SPECIFIC TRANSCRIPTION REGULATOR ATNN-RELATED"/>
    <property type="match status" value="1"/>
</dbReference>
<evidence type="ECO:0000256" key="3">
    <source>
        <dbReference type="ARBA" id="ARBA00023015"/>
    </source>
</evidence>
<keyword evidence="2" id="KW-0862">Zinc</keyword>
<evidence type="ECO:0000256" key="2">
    <source>
        <dbReference type="ARBA" id="ARBA00022833"/>
    </source>
</evidence>
<keyword evidence="3" id="KW-0805">Transcription regulation</keyword>
<keyword evidence="10" id="KW-1185">Reference proteome</keyword>
<sequence>MSSANTLVQVVVRARYVSRVKCDEGKPTCSRCEKFGIACDGYLHQSRTPSPRSRSQGPRLAPRIRTPSLPSVSRSPLGSIFGTDDGEDYFSVFQNQTSFQMTPFFDSESFRMFILQSCGVPSIRHLVMAIGALAKSCMTPHQHKIETSERINAAYKAHHGAAIQEYSKALNLMRQASSHGRQDLRTTLTGSILIACFEGAHGNFFLADAQIESGLNLLGSWRRAQTPVGYTCSSFSSPVTDEVDDILIQAFCGLEIQSSLFGTKYTTHQHRSMMYEGEDDVQDMPVLFTSYQMAQIYLELIVRRLLHWMYSAELSGNQGTGIDIHITDDKCVQEQHTEDKSLYHFTVQGVEQHSNLQFEYIHYFSQLERWNTSFESFLRQSQTPARKLTSNLLYLGSKACVLLMNTVVGKINILPGQDRANIEDIVQLSRAVFEGLQVRSMTHFTVLHGSIDPSRLAEILHDPSRQSRMDAISILLRWPREEGTSSSICMGQAFKCAQLTKANKLSTPDEMPQLRESATQETLGKDLYAMEVAYQGFPIPDEITMQQRRRTIS</sequence>
<dbReference type="PANTHER" id="PTHR36206:SF4">
    <property type="entry name" value="HYPOTHETICAL CONSERVED PROTEIN (EUROFUNG)-RELATED"/>
    <property type="match status" value="1"/>
</dbReference>
<evidence type="ECO:0000313" key="10">
    <source>
        <dbReference type="Proteomes" id="UP000178912"/>
    </source>
</evidence>
<dbReference type="InterPro" id="IPR001138">
    <property type="entry name" value="Zn2Cys6_DnaBD"/>
</dbReference>
<evidence type="ECO:0000256" key="5">
    <source>
        <dbReference type="ARBA" id="ARBA00023163"/>
    </source>
</evidence>
<dbReference type="EMBL" id="FJUX01000068">
    <property type="protein sequence ID" value="CZT04297.1"/>
    <property type="molecule type" value="Genomic_DNA"/>
</dbReference>
<dbReference type="GO" id="GO:0008270">
    <property type="term" value="F:zinc ion binding"/>
    <property type="evidence" value="ECO:0007669"/>
    <property type="project" value="InterPro"/>
</dbReference>
<feature type="region of interest" description="Disordered" evidence="7">
    <location>
        <begin position="46"/>
        <end position="77"/>
    </location>
</feature>
<keyword evidence="1" id="KW-0479">Metal-binding</keyword>
<evidence type="ECO:0000313" key="9">
    <source>
        <dbReference type="EMBL" id="CZT04297.1"/>
    </source>
</evidence>
<dbReference type="GO" id="GO:0000981">
    <property type="term" value="F:DNA-binding transcription factor activity, RNA polymerase II-specific"/>
    <property type="evidence" value="ECO:0007669"/>
    <property type="project" value="InterPro"/>
</dbReference>
<dbReference type="CDD" id="cd00067">
    <property type="entry name" value="GAL4"/>
    <property type="match status" value="1"/>
</dbReference>
<keyword evidence="6" id="KW-0539">Nucleus</keyword>
<dbReference type="Proteomes" id="UP000178912">
    <property type="component" value="Unassembled WGS sequence"/>
</dbReference>
<keyword evidence="4" id="KW-0238">DNA-binding</keyword>